<keyword evidence="3" id="KW-1185">Reference proteome</keyword>
<evidence type="ECO:0000313" key="3">
    <source>
        <dbReference type="Proteomes" id="UP000001460"/>
    </source>
</evidence>
<reference evidence="2" key="1">
    <citation type="submission" date="2008-06" db="EMBL/GenBank/DDBJ databases">
        <authorList>
            <person name="Lorenzi H."/>
            <person name="Inman J."/>
            <person name="Miller J."/>
            <person name="Schobel S."/>
            <person name="Amedeo P."/>
            <person name="Caler E.V."/>
            <person name="da Silva J."/>
        </authorList>
    </citation>
    <scope>NUCLEOTIDE SEQUENCE [LARGE SCALE GENOMIC DNA]</scope>
    <source>
        <strain evidence="2">RN66</strain>
    </source>
</reference>
<dbReference type="OrthoDB" id="342134at2759"/>
<organism evidence="2 3">
    <name type="scientific">Cryptosporidium muris (strain RN66)</name>
    <dbReference type="NCBI Taxonomy" id="441375"/>
    <lineage>
        <taxon>Eukaryota</taxon>
        <taxon>Sar</taxon>
        <taxon>Alveolata</taxon>
        <taxon>Apicomplexa</taxon>
        <taxon>Conoidasida</taxon>
        <taxon>Coccidia</taxon>
        <taxon>Eucoccidiorida</taxon>
        <taxon>Eimeriorina</taxon>
        <taxon>Cryptosporidiidae</taxon>
        <taxon>Cryptosporidium</taxon>
    </lineage>
</organism>
<feature type="coiled-coil region" evidence="1">
    <location>
        <begin position="311"/>
        <end position="408"/>
    </location>
</feature>
<dbReference type="STRING" id="441375.B6AD21"/>
<protein>
    <submittedName>
        <fullName evidence="2">Uncharacterized protein</fullName>
    </submittedName>
</protein>
<dbReference type="Proteomes" id="UP000001460">
    <property type="component" value="Unassembled WGS sequence"/>
</dbReference>
<dbReference type="EMBL" id="DS989728">
    <property type="protein sequence ID" value="EEA06025.1"/>
    <property type="molecule type" value="Genomic_DNA"/>
</dbReference>
<dbReference type="GeneID" id="6995279"/>
<dbReference type="OMA" id="SKERSWF"/>
<dbReference type="AlphaFoldDB" id="B6AD21"/>
<proteinExistence type="predicted"/>
<dbReference type="VEuPathDB" id="CryptoDB:CMU_017790"/>
<sequence length="1009" mass="116531">MYRSAHGDFFDYLLKSHFKDPKLYFLNEEQRADDNQQAKYPCRVSEKTPPIDFSSDSSMEFCEEQMDDVVIQDDLGEKSIFSTEKKNEKTTSELLEELAKTVREGQSLQKDVELLKRVVFDQHTSKTNELSVAQKLTSLEIIQMDESSKSSSLTHNFYNPNSKHNGRISPSCDDHNTQICNAVPDLTNPDLTNSYPLCAEVPKSVHTISNNQISQLLSLLFSLNNINSLFFSSNHKMILGNISRKVKKVTTIQNRLRVSLQDVKCMILELYNFLNTSILTISSYNKQILRKQEQKFEIALYTEKQTISSLSKSLELKSQELNSLILKYQEEYRSTTILEDEKKKILSDHEQELGNLNGKLECLKSNLSYSEKELERILKINEDLNSKINQLENEKLQYKSTIASMKDSNSEIRILTDEITFVRDILKDKRDQEAQYHKEMLILKEERNCLNKKVQELDDVLKKREKEKNLLNSIIENYKIMIYKLEEQNSALEGDKVAYEGTNNVRVKAINEANLTIEQLKLEIDIYRNEAEIKSSELNKALNRLGQAYVEINNIKQSMKEVEENSGKLSCKLSSLSRENQELSEALSKQLQYCRKKEDEVETILIDKDLSFKEMENLKKSLSDYNEKVDILENKLGILENQKLELHKEINQKNKRELEINEVCKRQLEENVALKCKFEKLNSENEALKKELELTKSRSSADYHALHEIARGEIAKNYEDKFISLQNSQQCLVNENKSLLEEISSQKVLIQDMICDKIKLQNEIIALKDVNQKEKIEFNCTLKLLQQEIDMIQKIGVNTPIFTLFHEGTGDQITKLNSEGNVNINSDIKEQDIPHLKLQHLITSTTTATTLSSNNIYLDEKKDLSEFFTDKSELLHSSNYFEVEASLSAQCEMAYIDILAQTQRFKILKSKLGQLEESIKAIDKDPIQSLEDFQNGLEKLGISAEIPDITQSNFTSSDKFVLELEKISKDWAYEAEAARWILENAHQSRDAAARRRINWIENRDSITAI</sequence>
<keyword evidence="1" id="KW-0175">Coiled coil</keyword>
<feature type="coiled-coil region" evidence="1">
    <location>
        <begin position="615"/>
        <end position="698"/>
    </location>
</feature>
<evidence type="ECO:0000256" key="1">
    <source>
        <dbReference type="SAM" id="Coils"/>
    </source>
</evidence>
<feature type="coiled-coil region" evidence="1">
    <location>
        <begin position="440"/>
        <end position="579"/>
    </location>
</feature>
<name>B6AD21_CRYMR</name>
<accession>B6AD21</accession>
<dbReference type="RefSeq" id="XP_002140374.1">
    <property type="nucleotide sequence ID" value="XM_002140338.1"/>
</dbReference>
<evidence type="ECO:0000313" key="2">
    <source>
        <dbReference type="EMBL" id="EEA06025.1"/>
    </source>
</evidence>
<gene>
    <name evidence="2" type="ORF">CMU_017790</name>
</gene>